<dbReference type="GeneID" id="102808287"/>
<accession>A0ABM0LXH4</accession>
<keyword evidence="2" id="KW-1185">Reference proteome</keyword>
<feature type="domain" description="NXPE C-terminal" evidence="1">
    <location>
        <begin position="63"/>
        <end position="290"/>
    </location>
</feature>
<dbReference type="InterPro" id="IPR057106">
    <property type="entry name" value="NXPE4_C"/>
</dbReference>
<evidence type="ECO:0000313" key="2">
    <source>
        <dbReference type="Proteomes" id="UP000694865"/>
    </source>
</evidence>
<dbReference type="PANTHER" id="PTHR16165">
    <property type="entry name" value="NXPE FAMILY MEMBER"/>
    <property type="match status" value="1"/>
</dbReference>
<name>A0ABM0LXH4_SACKO</name>
<dbReference type="Proteomes" id="UP000694865">
    <property type="component" value="Unplaced"/>
</dbReference>
<protein>
    <submittedName>
        <fullName evidence="3">NXPE family member 3-like</fullName>
    </submittedName>
</protein>
<dbReference type="PANTHER" id="PTHR16165:SF5">
    <property type="entry name" value="NXPE FAMILY MEMBER 3"/>
    <property type="match status" value="1"/>
</dbReference>
<gene>
    <name evidence="3" type="primary">LOC102808287</name>
</gene>
<dbReference type="Pfam" id="PF24536">
    <property type="entry name" value="NXPE4_C"/>
    <property type="match status" value="1"/>
</dbReference>
<organism evidence="2 3">
    <name type="scientific">Saccoglossus kowalevskii</name>
    <name type="common">Acorn worm</name>
    <dbReference type="NCBI Taxonomy" id="10224"/>
    <lineage>
        <taxon>Eukaryota</taxon>
        <taxon>Metazoa</taxon>
        <taxon>Hemichordata</taxon>
        <taxon>Enteropneusta</taxon>
        <taxon>Harrimaniidae</taxon>
        <taxon>Saccoglossus</taxon>
    </lineage>
</organism>
<reference evidence="3" key="1">
    <citation type="submission" date="2025-08" db="UniProtKB">
        <authorList>
            <consortium name="RefSeq"/>
        </authorList>
    </citation>
    <scope>IDENTIFICATION</scope>
    <source>
        <tissue evidence="3">Testes</tissue>
    </source>
</reference>
<evidence type="ECO:0000313" key="3">
    <source>
        <dbReference type="RefSeq" id="XP_006812465.1"/>
    </source>
</evidence>
<dbReference type="RefSeq" id="XP_006812465.1">
    <property type="nucleotide sequence ID" value="XM_006812402.1"/>
</dbReference>
<proteinExistence type="predicted"/>
<evidence type="ECO:0000259" key="1">
    <source>
        <dbReference type="Pfam" id="PF24536"/>
    </source>
</evidence>
<sequence>MTFTNIDVFYPRSDFLMKKLTSGPNVIKIANSPHGRVYEDNLPYCESGLQQPITSGYWQGDIWHSLLCKLTQWQKVPMITVKECLQGKDMYFLGDSTTRQFSNVVVELFGLGSILQKRHAARTYRKVTEPTYNISFTFQHHPWAVGGSPYPINEVKFEVDVIDNLRSAECNYVVLVGPYAHYTSWSRESYVERLQLLKEALLRFKQRCPGSDVFIKGSKPRDHNVLTSYIHSNDFYLFEMNVLMRKIFHGIGAIFLDVWDMNLSYPAPNNIHMPMEVIRQEVNTFLSYLCKI</sequence>